<reference evidence="2" key="1">
    <citation type="submission" date="2018-01" db="EMBL/GenBank/DDBJ databases">
        <authorList>
            <person name="Mao J.F."/>
        </authorList>
    </citation>
    <scope>NUCLEOTIDE SEQUENCE</scope>
    <source>
        <strain evidence="2">Huo1</strain>
        <tissue evidence="2">Leaf</tissue>
    </source>
</reference>
<reference evidence="2" key="2">
    <citation type="submission" date="2020-08" db="EMBL/GenBank/DDBJ databases">
        <title>Plant Genome Project.</title>
        <authorList>
            <person name="Zhang R.-G."/>
        </authorList>
    </citation>
    <scope>NUCLEOTIDE SEQUENCE</scope>
    <source>
        <strain evidence="2">Huo1</strain>
        <tissue evidence="2">Leaf</tissue>
    </source>
</reference>
<feature type="compositionally biased region" description="Polar residues" evidence="1">
    <location>
        <begin position="144"/>
        <end position="160"/>
    </location>
</feature>
<dbReference type="Proteomes" id="UP000298416">
    <property type="component" value="Unassembled WGS sequence"/>
</dbReference>
<gene>
    <name evidence="2" type="ORF">SASPL_131273</name>
</gene>
<accession>A0A8X8ZKU8</accession>
<evidence type="ECO:0000313" key="2">
    <source>
        <dbReference type="EMBL" id="KAG6408268.1"/>
    </source>
</evidence>
<dbReference type="OrthoDB" id="1902342at2759"/>
<dbReference type="AlphaFoldDB" id="A0A8X8ZKU8"/>
<name>A0A8X8ZKU8_SALSN</name>
<feature type="region of interest" description="Disordered" evidence="1">
    <location>
        <begin position="33"/>
        <end position="53"/>
    </location>
</feature>
<organism evidence="2">
    <name type="scientific">Salvia splendens</name>
    <name type="common">Scarlet sage</name>
    <dbReference type="NCBI Taxonomy" id="180675"/>
    <lineage>
        <taxon>Eukaryota</taxon>
        <taxon>Viridiplantae</taxon>
        <taxon>Streptophyta</taxon>
        <taxon>Embryophyta</taxon>
        <taxon>Tracheophyta</taxon>
        <taxon>Spermatophyta</taxon>
        <taxon>Magnoliopsida</taxon>
        <taxon>eudicotyledons</taxon>
        <taxon>Gunneridae</taxon>
        <taxon>Pentapetalae</taxon>
        <taxon>asterids</taxon>
        <taxon>lamiids</taxon>
        <taxon>Lamiales</taxon>
        <taxon>Lamiaceae</taxon>
        <taxon>Nepetoideae</taxon>
        <taxon>Mentheae</taxon>
        <taxon>Salviinae</taxon>
        <taxon>Salvia</taxon>
        <taxon>Salvia subgen. Calosphace</taxon>
        <taxon>core Calosphace</taxon>
    </lineage>
</organism>
<dbReference type="PANTHER" id="PTHR36048:SF1">
    <property type="entry name" value="RIBOSOME MATURATION FACTOR"/>
    <property type="match status" value="1"/>
</dbReference>
<dbReference type="EMBL" id="PNBA02000011">
    <property type="protein sequence ID" value="KAG6408268.1"/>
    <property type="molecule type" value="Genomic_DNA"/>
</dbReference>
<keyword evidence="3" id="KW-1185">Reference proteome</keyword>
<dbReference type="PANTHER" id="PTHR36048">
    <property type="entry name" value="RIBOSOME MATURATION FACTOR"/>
    <property type="match status" value="1"/>
</dbReference>
<protein>
    <submittedName>
        <fullName evidence="2">Uncharacterized protein</fullName>
    </submittedName>
</protein>
<sequence>MAAEPLTSEAIALTEKKMDMSLDDIIKMSKTRAVKPNKQRVSNKDQKSFNNASQDRGLKVKRFMDTRTSLRQGGLAQRRSNFQGNQFPLASEAAKKAAVAPIRSRASNWSRPFNVNKSRAGASTFKNNAATGFGFIVKKPQHKPAQQASLSPKQKSQTLDSLFANMKEERMRVLSGQSNESRRKGRNQPGVPWARGYNNQHRQHW</sequence>
<comment type="caution">
    <text evidence="2">The sequence shown here is derived from an EMBL/GenBank/DDBJ whole genome shotgun (WGS) entry which is preliminary data.</text>
</comment>
<evidence type="ECO:0000256" key="1">
    <source>
        <dbReference type="SAM" id="MobiDB-lite"/>
    </source>
</evidence>
<proteinExistence type="predicted"/>
<evidence type="ECO:0000313" key="3">
    <source>
        <dbReference type="Proteomes" id="UP000298416"/>
    </source>
</evidence>
<feature type="region of interest" description="Disordered" evidence="1">
    <location>
        <begin position="141"/>
        <end position="205"/>
    </location>
</feature>